<dbReference type="EMBL" id="AY333072">
    <property type="protein sequence ID" value="AAR14082.1"/>
    <property type="molecule type" value="mRNA"/>
</dbReference>
<dbReference type="PANTHER" id="PTHR24260">
    <property type="match status" value="1"/>
</dbReference>
<accession>Q6VPU5</accession>
<dbReference type="Gene3D" id="2.40.10.10">
    <property type="entry name" value="Trypsin-like serine proteases"/>
    <property type="match status" value="2"/>
</dbReference>
<sequence length="271" mass="30591">MIAIPYRFILIFLISFEAFFSLTLTGPQKIPITDVPWTVTVSIGKRICGGSILRESFVVTAAQCVYNISWSTIKIHYGSSHVSTEGTYVGVRNVSFLRYRPRTMQNNIALLETDEPMKLDMKKSKPIDLPRVVYDPPPNSTVLVSGWGVPFATEFKYTNDLFALNFTVANRSDCRNLYKKIKKAKYITEEVFCAGGPQFGEACLDPGDEGDPAVQKNETGVQVLAGVATYPPWYPWETKDYPNIFTRVGSFVKWLIEVMDKKWLQTKSKGK</sequence>
<evidence type="ECO:0000256" key="1">
    <source>
        <dbReference type="SAM" id="SignalP"/>
    </source>
</evidence>
<dbReference type="InterPro" id="IPR043504">
    <property type="entry name" value="Peptidase_S1_PA_chymotrypsin"/>
</dbReference>
<dbReference type="InterPro" id="IPR051333">
    <property type="entry name" value="CLIP_Serine_Protease"/>
</dbReference>
<feature type="chain" id="PRO_5004281116" evidence="1">
    <location>
        <begin position="26"/>
        <end position="271"/>
    </location>
</feature>
<evidence type="ECO:0000259" key="2">
    <source>
        <dbReference type="PROSITE" id="PS50240"/>
    </source>
</evidence>
<dbReference type="AlphaFoldDB" id="Q6VPU5"/>
<dbReference type="InterPro" id="IPR009003">
    <property type="entry name" value="Peptidase_S1_PA"/>
</dbReference>
<dbReference type="PANTHER" id="PTHR24260:SF136">
    <property type="entry name" value="GH08193P-RELATED"/>
    <property type="match status" value="1"/>
</dbReference>
<protein>
    <submittedName>
        <fullName evidence="3">Group 3 allergen SMIPP-S Yv4005B08</fullName>
    </submittedName>
</protein>
<dbReference type="SUPFAM" id="SSF50494">
    <property type="entry name" value="Trypsin-like serine proteases"/>
    <property type="match status" value="1"/>
</dbReference>
<keyword evidence="1" id="KW-0732">Signal</keyword>
<dbReference type="GO" id="GO:0004252">
    <property type="term" value="F:serine-type endopeptidase activity"/>
    <property type="evidence" value="ECO:0007669"/>
    <property type="project" value="InterPro"/>
</dbReference>
<feature type="signal peptide" evidence="1">
    <location>
        <begin position="1"/>
        <end position="25"/>
    </location>
</feature>
<dbReference type="InterPro" id="IPR001254">
    <property type="entry name" value="Trypsin_dom"/>
</dbReference>
<dbReference type="SMART" id="SM00020">
    <property type="entry name" value="Tryp_SPc"/>
    <property type="match status" value="1"/>
</dbReference>
<dbReference type="OrthoDB" id="6432550at2759"/>
<dbReference type="GO" id="GO:0006508">
    <property type="term" value="P:proteolysis"/>
    <property type="evidence" value="ECO:0007669"/>
    <property type="project" value="InterPro"/>
</dbReference>
<dbReference type="PRINTS" id="PR00722">
    <property type="entry name" value="CHYMOTRYPSIN"/>
</dbReference>
<dbReference type="PROSITE" id="PS50240">
    <property type="entry name" value="TRYPSIN_DOM"/>
    <property type="match status" value="1"/>
</dbReference>
<name>Q6VPU5_SARSC</name>
<dbReference type="VEuPathDB" id="VectorBase:SSCA001398"/>
<dbReference type="InterPro" id="IPR001314">
    <property type="entry name" value="Peptidase_S1A"/>
</dbReference>
<evidence type="ECO:0000313" key="3">
    <source>
        <dbReference type="EMBL" id="AAR14082.1"/>
    </source>
</evidence>
<feature type="domain" description="Peptidase S1" evidence="2">
    <location>
        <begin position="24"/>
        <end position="260"/>
    </location>
</feature>
<dbReference type="CDD" id="cd00190">
    <property type="entry name" value="Tryp_SPc"/>
    <property type="match status" value="1"/>
</dbReference>
<organism evidence="3">
    <name type="scientific">Sarcoptes scabiei</name>
    <name type="common">Itch mite</name>
    <name type="synonym">Acarus scabiei</name>
    <dbReference type="NCBI Taxonomy" id="52283"/>
    <lineage>
        <taxon>Eukaryota</taxon>
        <taxon>Metazoa</taxon>
        <taxon>Ecdysozoa</taxon>
        <taxon>Arthropoda</taxon>
        <taxon>Chelicerata</taxon>
        <taxon>Arachnida</taxon>
        <taxon>Acari</taxon>
        <taxon>Acariformes</taxon>
        <taxon>Sarcoptiformes</taxon>
        <taxon>Astigmata</taxon>
        <taxon>Psoroptidia</taxon>
        <taxon>Sarcoptoidea</taxon>
        <taxon>Sarcoptidae</taxon>
        <taxon>Sarcoptinae</taxon>
        <taxon>Sarcoptes</taxon>
    </lineage>
</organism>
<proteinExistence type="evidence at transcript level"/>
<dbReference type="Pfam" id="PF00089">
    <property type="entry name" value="Trypsin"/>
    <property type="match status" value="1"/>
</dbReference>
<reference evidence="3" key="1">
    <citation type="journal article" date="2003" name="J. Invest. Dermatol.">
        <title>Mechanisms for a novel immune evasion strategy in the scabies mite sarcoptes scabiei: a multigene family of inactivated serine proteases.</title>
        <authorList>
            <person name="Holt D.C."/>
            <person name="Fischer K."/>
            <person name="Allen G.E."/>
            <person name="Wilson D."/>
            <person name="Wilson P."/>
            <person name="Slade R."/>
            <person name="Currie B.J."/>
            <person name="Walton S.F."/>
            <person name="Kemp D.J."/>
        </authorList>
    </citation>
    <scope>NUCLEOTIDE SEQUENCE</scope>
</reference>